<evidence type="ECO:0000313" key="1">
    <source>
        <dbReference type="EMBL" id="MDC8831362.1"/>
    </source>
</evidence>
<gene>
    <name evidence="1" type="ORF">OIK42_11380</name>
</gene>
<organism evidence="1 2">
    <name type="scientific">Alteromonas gilva</name>
    <dbReference type="NCBI Taxonomy" id="2987522"/>
    <lineage>
        <taxon>Bacteria</taxon>
        <taxon>Pseudomonadati</taxon>
        <taxon>Pseudomonadota</taxon>
        <taxon>Gammaproteobacteria</taxon>
        <taxon>Alteromonadales</taxon>
        <taxon>Alteromonadaceae</taxon>
        <taxon>Alteromonas/Salinimonas group</taxon>
        <taxon>Alteromonas</taxon>
    </lineage>
</organism>
<dbReference type="RefSeq" id="WP_273640613.1">
    <property type="nucleotide sequence ID" value="NZ_JAQQXP010000001.1"/>
</dbReference>
<reference evidence="1 2" key="1">
    <citation type="submission" date="2022-10" db="EMBL/GenBank/DDBJ databases">
        <title>Alteromonas sp. chi3 Genome sequencing.</title>
        <authorList>
            <person name="Park S."/>
        </authorList>
    </citation>
    <scope>NUCLEOTIDE SEQUENCE [LARGE SCALE GENOMIC DNA]</scope>
    <source>
        <strain evidence="2">chi3</strain>
    </source>
</reference>
<proteinExistence type="predicted"/>
<evidence type="ECO:0000313" key="2">
    <source>
        <dbReference type="Proteomes" id="UP001218788"/>
    </source>
</evidence>
<accession>A0ABT5L3C2</accession>
<dbReference type="EMBL" id="JAQQXP010000001">
    <property type="protein sequence ID" value="MDC8831362.1"/>
    <property type="molecule type" value="Genomic_DNA"/>
</dbReference>
<protein>
    <recommendedName>
        <fullName evidence="3">Lipoprotein</fullName>
    </recommendedName>
</protein>
<comment type="caution">
    <text evidence="1">The sequence shown here is derived from an EMBL/GenBank/DDBJ whole genome shotgun (WGS) entry which is preliminary data.</text>
</comment>
<dbReference type="PROSITE" id="PS51257">
    <property type="entry name" value="PROKAR_LIPOPROTEIN"/>
    <property type="match status" value="1"/>
</dbReference>
<keyword evidence="2" id="KW-1185">Reference proteome</keyword>
<name>A0ABT5L3C2_9ALTE</name>
<evidence type="ECO:0008006" key="3">
    <source>
        <dbReference type="Google" id="ProtNLM"/>
    </source>
</evidence>
<sequence>MIKVKRMKVLPLTTVITALILIASCSSKLSEIKTSEQVKLAACLQMHQTFVNIIQEGKLGGFNSSISIKARKPIIFQSVHNKGGYRGICSEAQFELLQGELVETIPKQMFVFVQSFDSDASEFNEYESLLYSLNKPKNFKKWFYGQHQN</sequence>
<dbReference type="Proteomes" id="UP001218788">
    <property type="component" value="Unassembled WGS sequence"/>
</dbReference>